<gene>
    <name evidence="9" type="primary">inx</name>
    <name evidence="10" type="ORF">ACJMK2_009224</name>
    <name evidence="11" type="ORF">ACJMK2_009250</name>
</gene>
<dbReference type="GO" id="GO:0005886">
    <property type="term" value="C:plasma membrane"/>
    <property type="evidence" value="ECO:0007669"/>
    <property type="project" value="UniProtKB-SubCell"/>
</dbReference>
<evidence type="ECO:0000256" key="2">
    <source>
        <dbReference type="ARBA" id="ARBA00022448"/>
    </source>
</evidence>
<keyword evidence="12" id="KW-1185">Reference proteome</keyword>
<evidence type="ECO:0000256" key="8">
    <source>
        <dbReference type="ARBA" id="ARBA00023303"/>
    </source>
</evidence>
<protein>
    <recommendedName>
        <fullName evidence="9">Innexin</fullName>
    </recommendedName>
</protein>
<feature type="transmembrane region" description="Helical" evidence="9">
    <location>
        <begin position="293"/>
        <end position="313"/>
    </location>
</feature>
<feature type="transmembrane region" description="Helical" evidence="9">
    <location>
        <begin position="206"/>
        <end position="225"/>
    </location>
</feature>
<evidence type="ECO:0000256" key="7">
    <source>
        <dbReference type="ARBA" id="ARBA00023136"/>
    </source>
</evidence>
<dbReference type="Proteomes" id="UP001634394">
    <property type="component" value="Unassembled WGS sequence"/>
</dbReference>
<dbReference type="Pfam" id="PF00876">
    <property type="entry name" value="Innexin"/>
    <property type="match status" value="1"/>
</dbReference>
<keyword evidence="7 9" id="KW-0472">Membrane</keyword>
<evidence type="ECO:0000313" key="11">
    <source>
        <dbReference type="EMBL" id="KAL3859009.1"/>
    </source>
</evidence>
<proteinExistence type="inferred from homology"/>
<keyword evidence="2 9" id="KW-0813">Transport</keyword>
<dbReference type="PROSITE" id="PS51013">
    <property type="entry name" value="PANNEXIN"/>
    <property type="match status" value="1"/>
</dbReference>
<comment type="function">
    <text evidence="9">Structural component of the gap junctions.</text>
</comment>
<dbReference type="PANTHER" id="PTHR11893">
    <property type="entry name" value="INNEXIN"/>
    <property type="match status" value="1"/>
</dbReference>
<dbReference type="AlphaFoldDB" id="A0ABD3VBP2"/>
<comment type="caution">
    <text evidence="9">Lacks conserved residue(s) required for the propagation of feature annotation.</text>
</comment>
<comment type="subcellular location">
    <subcellularLocation>
        <location evidence="1 9">Cell membrane</location>
        <topology evidence="1 9">Multi-pass membrane protein</topology>
    </subcellularLocation>
</comment>
<evidence type="ECO:0000313" key="12">
    <source>
        <dbReference type="Proteomes" id="UP001634394"/>
    </source>
</evidence>
<evidence type="ECO:0000256" key="3">
    <source>
        <dbReference type="ARBA" id="ARBA00022475"/>
    </source>
</evidence>
<reference evidence="11 12" key="1">
    <citation type="submission" date="2024-11" db="EMBL/GenBank/DDBJ databases">
        <title>Chromosome-level genome assembly of the freshwater bivalve Anodonta woodiana.</title>
        <authorList>
            <person name="Chen X."/>
        </authorList>
    </citation>
    <scope>NUCLEOTIDE SEQUENCE [LARGE SCALE GENOMIC DNA]</scope>
    <source>
        <strain evidence="11">MN2024</strain>
        <tissue evidence="11">Gills</tissue>
    </source>
</reference>
<comment type="similarity">
    <text evidence="9">Belongs to the pannexin family.</text>
</comment>
<keyword evidence="6 9" id="KW-0406">Ion transport</keyword>
<dbReference type="EMBL" id="JBJQND010000012">
    <property type="protein sequence ID" value="KAL3858980.1"/>
    <property type="molecule type" value="Genomic_DNA"/>
</dbReference>
<evidence type="ECO:0000256" key="5">
    <source>
        <dbReference type="ARBA" id="ARBA00022989"/>
    </source>
</evidence>
<evidence type="ECO:0000256" key="9">
    <source>
        <dbReference type="RuleBase" id="RU010713"/>
    </source>
</evidence>
<evidence type="ECO:0000256" key="6">
    <source>
        <dbReference type="ARBA" id="ARBA00023065"/>
    </source>
</evidence>
<dbReference type="EMBL" id="JBJQND010000012">
    <property type="protein sequence ID" value="KAL3859009.1"/>
    <property type="molecule type" value="Genomic_DNA"/>
</dbReference>
<sequence>MSGELLSLLFRREAILEDSADRLSHVWTFGLLVVLAILVAWRQEAYSPIECWSPQHMTGQETRTTGEICWNSYLIHYPRGKYNNESLVLDTFFKTYKIPAVSRKIYAKSFNGLDYDVYNTYYQWLPLILLLQSLLFKLPEVLFHVLHGYCGITFHTIAALTNGYQTLTTSEDRLRFSHEVAAYIHNWCSLVLFRWCFTGLHIFIKLLNCINVIIQLALLNNFLLFRQDKIGSYASTIFDWDLSWNSIPVYHSYRFPPTVLCMFEIPIAQNIYQYAILCELPINILNDKLLKVVWIWFVFVCVMTIGSLCIRIVQAVFPYFRKKYVQKFLLISCESSHSIHDDTVSRFTESMLGEDGVMVMKLIGHNSSDLLVRDVIGALYEKWNHPQLKEEETSAMGKVSDTEMLVKESSA</sequence>
<keyword evidence="8 9" id="KW-0407">Ion channel</keyword>
<organism evidence="11 12">
    <name type="scientific">Sinanodonta woodiana</name>
    <name type="common">Chinese pond mussel</name>
    <name type="synonym">Anodonta woodiana</name>
    <dbReference type="NCBI Taxonomy" id="1069815"/>
    <lineage>
        <taxon>Eukaryota</taxon>
        <taxon>Metazoa</taxon>
        <taxon>Spiralia</taxon>
        <taxon>Lophotrochozoa</taxon>
        <taxon>Mollusca</taxon>
        <taxon>Bivalvia</taxon>
        <taxon>Autobranchia</taxon>
        <taxon>Heteroconchia</taxon>
        <taxon>Palaeoheterodonta</taxon>
        <taxon>Unionida</taxon>
        <taxon>Unionoidea</taxon>
        <taxon>Unionidae</taxon>
        <taxon>Unioninae</taxon>
        <taxon>Sinanodonta</taxon>
    </lineage>
</organism>
<dbReference type="PANTHER" id="PTHR11893:SF36">
    <property type="entry name" value="INNEXIN-5"/>
    <property type="match status" value="1"/>
</dbReference>
<dbReference type="PRINTS" id="PR01262">
    <property type="entry name" value="INNEXIN"/>
</dbReference>
<comment type="caution">
    <text evidence="11">The sequence shown here is derived from an EMBL/GenBank/DDBJ whole genome shotgun (WGS) entry which is preliminary data.</text>
</comment>
<keyword evidence="4 9" id="KW-0812">Transmembrane</keyword>
<dbReference type="InterPro" id="IPR000990">
    <property type="entry name" value="Innexin"/>
</dbReference>
<evidence type="ECO:0000256" key="1">
    <source>
        <dbReference type="ARBA" id="ARBA00004651"/>
    </source>
</evidence>
<dbReference type="GO" id="GO:0005921">
    <property type="term" value="C:gap junction"/>
    <property type="evidence" value="ECO:0007669"/>
    <property type="project" value="UniProtKB-UniRule"/>
</dbReference>
<dbReference type="GO" id="GO:0034220">
    <property type="term" value="P:monoatomic ion transmembrane transport"/>
    <property type="evidence" value="ECO:0007669"/>
    <property type="project" value="UniProtKB-KW"/>
</dbReference>
<keyword evidence="5 9" id="KW-1133">Transmembrane helix</keyword>
<evidence type="ECO:0000256" key="4">
    <source>
        <dbReference type="ARBA" id="ARBA00022692"/>
    </source>
</evidence>
<name>A0ABD3VBP2_SINWO</name>
<keyword evidence="3" id="KW-1003">Cell membrane</keyword>
<evidence type="ECO:0000313" key="10">
    <source>
        <dbReference type="EMBL" id="KAL3858980.1"/>
    </source>
</evidence>
<accession>A0ABD3VBP2</accession>